<dbReference type="AlphaFoldDB" id="A0A6J7HHE3"/>
<reference evidence="2" key="1">
    <citation type="submission" date="2020-05" db="EMBL/GenBank/DDBJ databases">
        <authorList>
            <person name="Chiriac C."/>
            <person name="Salcher M."/>
            <person name="Ghai R."/>
            <person name="Kavagutti S V."/>
        </authorList>
    </citation>
    <scope>NUCLEOTIDE SEQUENCE</scope>
</reference>
<accession>A0A6J7HHE3</accession>
<sequence length="191" mass="21254">MRNSLGRLIRVDRYVGTARRDDRVNSDEELHRTTGSDRHGGLGADTTVDEVPRKTSHPYVELAVGHRLVTEYQCGSVGFDRPPEGGQRLRPVDVVVGVVPVVEHALVLDVVEQFDVAHDGREVVGDGFEDLDQALTQGDHRGLVEQVGGVGDIERHTLRRATGSERFDERELQVEQCNQGLEVDARDRQSR</sequence>
<organism evidence="2">
    <name type="scientific">freshwater metagenome</name>
    <dbReference type="NCBI Taxonomy" id="449393"/>
    <lineage>
        <taxon>unclassified sequences</taxon>
        <taxon>metagenomes</taxon>
        <taxon>ecological metagenomes</taxon>
    </lineage>
</organism>
<dbReference type="AntiFam" id="ANF00178">
    <property type="entry name" value="Shadow ORF (opposite dhbF)"/>
</dbReference>
<feature type="compositionally biased region" description="Basic and acidic residues" evidence="1">
    <location>
        <begin position="20"/>
        <end position="40"/>
    </location>
</feature>
<feature type="region of interest" description="Disordered" evidence="1">
    <location>
        <begin position="20"/>
        <end position="54"/>
    </location>
</feature>
<gene>
    <name evidence="2" type="ORF">UFOPK3472_03463</name>
</gene>
<protein>
    <submittedName>
        <fullName evidence="2">Unannotated protein</fullName>
    </submittedName>
</protein>
<evidence type="ECO:0000256" key="1">
    <source>
        <dbReference type="SAM" id="MobiDB-lite"/>
    </source>
</evidence>
<evidence type="ECO:0000313" key="2">
    <source>
        <dbReference type="EMBL" id="CAB4918738.1"/>
    </source>
</evidence>
<proteinExistence type="predicted"/>
<dbReference type="EMBL" id="CAFBLX010000343">
    <property type="protein sequence ID" value="CAB4918738.1"/>
    <property type="molecule type" value="Genomic_DNA"/>
</dbReference>
<name>A0A6J7HHE3_9ZZZZ</name>